<keyword evidence="2" id="KW-1185">Reference proteome</keyword>
<name>A0A1G6NPB7_9GAMM</name>
<dbReference type="OrthoDB" id="6710670at2"/>
<sequence>MINQDTVPNQLTEADLATAYNNIGLTYSKLGQYAWAKAWYALLPKDKKSQYNLSKLPKNLYRNHNVVGEYVSYAGQGAWDMVTVTDQGDHYGVEFYGLRMGLFGLIYGPNLGEFHIKMTKKNGGTNSKASKHHAVYRYEDCQIDLDFSNASLSKQFVQVKQTKGDVSSCGFGYGVYANGVYQKVK</sequence>
<proteinExistence type="predicted"/>
<evidence type="ECO:0000313" key="1">
    <source>
        <dbReference type="EMBL" id="SDC69224.1"/>
    </source>
</evidence>
<gene>
    <name evidence="1" type="ORF">SAMN05421749_11051</name>
</gene>
<accession>A0A1G6NPB7</accession>
<protein>
    <recommendedName>
        <fullName evidence="3">Tetratricopeptide repeat-containing protein</fullName>
    </recommendedName>
</protein>
<reference evidence="2" key="1">
    <citation type="submission" date="2016-09" db="EMBL/GenBank/DDBJ databases">
        <authorList>
            <person name="Varghese N."/>
            <person name="Submissions S."/>
        </authorList>
    </citation>
    <scope>NUCLEOTIDE SEQUENCE [LARGE SCALE GENOMIC DNA]</scope>
    <source>
        <strain evidence="2">ANC 3699</strain>
    </source>
</reference>
<dbReference type="RefSeq" id="WP_092621289.1">
    <property type="nucleotide sequence ID" value="NZ_FMYK01000010.1"/>
</dbReference>
<dbReference type="AlphaFoldDB" id="A0A1G6NPB7"/>
<evidence type="ECO:0008006" key="3">
    <source>
        <dbReference type="Google" id="ProtNLM"/>
    </source>
</evidence>
<dbReference type="EMBL" id="FMYK01000010">
    <property type="protein sequence ID" value="SDC69224.1"/>
    <property type="molecule type" value="Genomic_DNA"/>
</dbReference>
<evidence type="ECO:0000313" key="2">
    <source>
        <dbReference type="Proteomes" id="UP000242317"/>
    </source>
</evidence>
<organism evidence="1 2">
    <name type="scientific">Acinetobacter marinus</name>
    <dbReference type="NCBI Taxonomy" id="281375"/>
    <lineage>
        <taxon>Bacteria</taxon>
        <taxon>Pseudomonadati</taxon>
        <taxon>Pseudomonadota</taxon>
        <taxon>Gammaproteobacteria</taxon>
        <taxon>Moraxellales</taxon>
        <taxon>Moraxellaceae</taxon>
        <taxon>Acinetobacter</taxon>
    </lineage>
</organism>
<dbReference type="Proteomes" id="UP000242317">
    <property type="component" value="Unassembled WGS sequence"/>
</dbReference>